<gene>
    <name evidence="10" type="ORF">WG66_5822</name>
</gene>
<feature type="region of interest" description="Disordered" evidence="6">
    <location>
        <begin position="1201"/>
        <end position="1246"/>
    </location>
</feature>
<feature type="compositionally biased region" description="Polar residues" evidence="6">
    <location>
        <begin position="871"/>
        <end position="899"/>
    </location>
</feature>
<evidence type="ECO:0000256" key="2">
    <source>
        <dbReference type="ARBA" id="ARBA00022723"/>
    </source>
</evidence>
<dbReference type="PANTHER" id="PTHR47338">
    <property type="entry name" value="ZN(II)2CYS6 TRANSCRIPTION FACTOR (EUROFUNG)-RELATED"/>
    <property type="match status" value="1"/>
</dbReference>
<name>A0A0W0FZB1_MONRR</name>
<keyword evidence="5" id="KW-0539">Nucleus</keyword>
<dbReference type="GO" id="GO:0000981">
    <property type="term" value="F:DNA-binding transcription factor activity, RNA polymerase II-specific"/>
    <property type="evidence" value="ECO:0007669"/>
    <property type="project" value="InterPro"/>
</dbReference>
<evidence type="ECO:0000259" key="8">
    <source>
        <dbReference type="Pfam" id="PF04082"/>
    </source>
</evidence>
<dbReference type="GO" id="GO:0005634">
    <property type="term" value="C:nucleus"/>
    <property type="evidence" value="ECO:0007669"/>
    <property type="project" value="UniProtKB-SubCell"/>
</dbReference>
<feature type="compositionally biased region" description="Polar residues" evidence="6">
    <location>
        <begin position="292"/>
        <end position="303"/>
    </location>
</feature>
<sequence>MSGIQAANRAAAASLGADQATTELIATGLGLIHVLQVYTSSMVTLAVWDWFVCLKMEWHRIWKREWSSTKALYIWTRYYGLICFSLNLWLFNGNFTVKQCNTLHYLIAATCMWATLGSEAILAVRTYAFLGKKQVIAIFLGVLLLGETAFFLFVSIKAVHQTPLLIGDRGPCTASDAPGQHVVSGFWMAPVLFDLICTIMTLYKAFTLRSIGVQSQLVKVFLREGLLYFLAVAFINILNAVFMFQPNANLQNINCFLALVLSQVLCCRLVLNLRASGNEETTNYSIPPGANQGFSAQPSRPTQSSGINIPLNKFKNGPYGDDVYNGVKVQLRKIFNTSVRNFASSLISAGSKSTPRPDKSSILDAINHRFTILIPANPSLWNGSLHYDYRIRQTKLAKTWSSRTQGLAALRPSQTSSRDQIVPSDQNNYTYTSCLPGTIAMDVPNGKDWRKPVMPVTNQRGVVTVFHHVPTVFSPQRLAPIPTIMADPFLLQDQSEQPTHPQHQHQHQPYYPITTKRQRPESSDSNVVSHAVEQRSRPPMELDPALTRELTSLFFTHCHPCIAAIHKPSFANALALNQVPPHLLFAICALAARYSKQPSLRVIPGRHSGRQFADEAARLMFEDQDAVGRLLVPPTLQTAQTLLILSIYEILAADVKHDKGKSISLEQVGEQASWARGERYRDLTLQILQSLGVHTPDHPLLTPVPSQSYIETSIERESVRRIFWIIYIIDLMRGIYYRWDSERLGGSGRGYGSSVFDFTGPASTPRQAAPGIPPIMPEPCTTALGLHQGVMGYREDELKLRLPADETSFELGAVHESLPEYLYLAPIRTPYASELGHVLRVMTIHQRIEAALAELVALSPSLSQSSSSLSFQNDQNDPFLTSQSPSNLNINNASSNVRPITSAGRLGPLTAPSETSQTSTSIVPNEVQYAQTETLPTLTFQFNNKRRAEAIRILSECSRALDEWSTYLPPQLQFTETNLNVQRSMFETSSNTSAWCFACVHALWASSALALAVAFRGIQVDLQGAWGMDGGRTRPIFDNDVSRGEPASVRNGDDLGWAIDRLHVVLDLVGERRRSSMMLGVVIWPMIKYLHRDDPQLKKWVDEYADFCGAKMTEVTGARWGTMPPPSEAVDEKQPPSETSNTSSHTYQATTASTLASSTSTVATLKAFPPGINHIITGSSSNSNHRAFSNMELMNGVQGYGLDRGADSGPTLSKSGSDNISGAVPDLQRHVQPPTTHSLASTLQSTSLPSLKSSGLLEWQAHHPSGQPALMLQTMVPAAGSGVSGSNIPLQNSHTPPIQQPSSPVDSTQNQNRLRMSWLLNDG</sequence>
<feature type="compositionally biased region" description="Polar residues" evidence="6">
    <location>
        <begin position="912"/>
        <end position="921"/>
    </location>
</feature>
<feature type="transmembrane region" description="Helical" evidence="7">
    <location>
        <begin position="72"/>
        <end position="91"/>
    </location>
</feature>
<keyword evidence="7" id="KW-0812">Transmembrane</keyword>
<keyword evidence="4" id="KW-0804">Transcription</keyword>
<dbReference type="GO" id="GO:0003677">
    <property type="term" value="F:DNA binding"/>
    <property type="evidence" value="ECO:0007669"/>
    <property type="project" value="InterPro"/>
</dbReference>
<dbReference type="eggNOG" id="ENOG502S24A">
    <property type="taxonomic scope" value="Eukaryota"/>
</dbReference>
<dbReference type="Pfam" id="PF20151">
    <property type="entry name" value="DUF6533"/>
    <property type="match status" value="1"/>
</dbReference>
<dbReference type="InterPro" id="IPR007219">
    <property type="entry name" value="XnlR_reg_dom"/>
</dbReference>
<evidence type="ECO:0000256" key="1">
    <source>
        <dbReference type="ARBA" id="ARBA00004123"/>
    </source>
</evidence>
<evidence type="ECO:0000256" key="6">
    <source>
        <dbReference type="SAM" id="MobiDB-lite"/>
    </source>
</evidence>
<dbReference type="Pfam" id="PF04082">
    <property type="entry name" value="Fungal_trans"/>
    <property type="match status" value="1"/>
</dbReference>
<feature type="transmembrane region" description="Helical" evidence="7">
    <location>
        <begin position="24"/>
        <end position="51"/>
    </location>
</feature>
<feature type="transmembrane region" description="Helical" evidence="7">
    <location>
        <begin position="103"/>
        <end position="124"/>
    </location>
</feature>
<evidence type="ECO:0000313" key="11">
    <source>
        <dbReference type="Proteomes" id="UP000054988"/>
    </source>
</evidence>
<evidence type="ECO:0000313" key="10">
    <source>
        <dbReference type="EMBL" id="KTB41673.1"/>
    </source>
</evidence>
<feature type="compositionally biased region" description="Polar residues" evidence="6">
    <location>
        <begin position="1210"/>
        <end position="1220"/>
    </location>
</feature>
<feature type="compositionally biased region" description="Polar residues" evidence="6">
    <location>
        <begin position="1284"/>
        <end position="1310"/>
    </location>
</feature>
<dbReference type="InterPro" id="IPR045340">
    <property type="entry name" value="DUF6533"/>
</dbReference>
<dbReference type="Proteomes" id="UP000054988">
    <property type="component" value="Unassembled WGS sequence"/>
</dbReference>
<dbReference type="CDD" id="cd12148">
    <property type="entry name" value="fungal_TF_MHR"/>
    <property type="match status" value="1"/>
</dbReference>
<reference evidence="10 11" key="1">
    <citation type="submission" date="2015-12" db="EMBL/GenBank/DDBJ databases">
        <title>Draft genome sequence of Moniliophthora roreri, the causal agent of frosty pod rot of cacao.</title>
        <authorList>
            <person name="Aime M.C."/>
            <person name="Diaz-Valderrama J.R."/>
            <person name="Kijpornyongpan T."/>
            <person name="Phillips-Mora W."/>
        </authorList>
    </citation>
    <scope>NUCLEOTIDE SEQUENCE [LARGE SCALE GENOMIC DNA]</scope>
    <source>
        <strain evidence="10 11">MCA 2952</strain>
    </source>
</reference>
<comment type="subcellular location">
    <subcellularLocation>
        <location evidence="1">Nucleus</location>
    </subcellularLocation>
</comment>
<comment type="caution">
    <text evidence="10">The sequence shown here is derived from an EMBL/GenBank/DDBJ whole genome shotgun (WGS) entry which is preliminary data.</text>
</comment>
<organism evidence="10 11">
    <name type="scientific">Moniliophthora roreri</name>
    <name type="common">Frosty pod rot fungus</name>
    <name type="synonym">Monilia roreri</name>
    <dbReference type="NCBI Taxonomy" id="221103"/>
    <lineage>
        <taxon>Eukaryota</taxon>
        <taxon>Fungi</taxon>
        <taxon>Dikarya</taxon>
        <taxon>Basidiomycota</taxon>
        <taxon>Agaricomycotina</taxon>
        <taxon>Agaricomycetes</taxon>
        <taxon>Agaricomycetidae</taxon>
        <taxon>Agaricales</taxon>
        <taxon>Marasmiineae</taxon>
        <taxon>Marasmiaceae</taxon>
        <taxon>Moniliophthora</taxon>
    </lineage>
</organism>
<feature type="transmembrane region" description="Helical" evidence="7">
    <location>
        <begin position="186"/>
        <end position="206"/>
    </location>
</feature>
<evidence type="ECO:0000256" key="3">
    <source>
        <dbReference type="ARBA" id="ARBA00023015"/>
    </source>
</evidence>
<feature type="domain" description="Xylanolytic transcriptional activator regulatory" evidence="8">
    <location>
        <begin position="552"/>
        <end position="736"/>
    </location>
</feature>
<dbReference type="GO" id="GO:0008270">
    <property type="term" value="F:zinc ion binding"/>
    <property type="evidence" value="ECO:0007669"/>
    <property type="project" value="InterPro"/>
</dbReference>
<accession>A0A0W0FZB1</accession>
<protein>
    <submittedName>
        <fullName evidence="10">Uncharacterized protein</fullName>
    </submittedName>
</protein>
<evidence type="ECO:0000256" key="5">
    <source>
        <dbReference type="ARBA" id="ARBA00023242"/>
    </source>
</evidence>
<keyword evidence="2" id="KW-0479">Metal-binding</keyword>
<feature type="region of interest" description="Disordered" evidence="6">
    <location>
        <begin position="1282"/>
        <end position="1310"/>
    </location>
</feature>
<feature type="region of interest" description="Disordered" evidence="6">
    <location>
        <begin position="866"/>
        <end position="921"/>
    </location>
</feature>
<evidence type="ECO:0000259" key="9">
    <source>
        <dbReference type="Pfam" id="PF20151"/>
    </source>
</evidence>
<feature type="transmembrane region" description="Helical" evidence="7">
    <location>
        <begin position="226"/>
        <end position="244"/>
    </location>
</feature>
<feature type="compositionally biased region" description="Polar residues" evidence="6">
    <location>
        <begin position="1136"/>
        <end position="1148"/>
    </location>
</feature>
<feature type="compositionally biased region" description="Polar residues" evidence="6">
    <location>
        <begin position="1233"/>
        <end position="1246"/>
    </location>
</feature>
<keyword evidence="7" id="KW-1133">Transmembrane helix</keyword>
<dbReference type="EMBL" id="LATX01001438">
    <property type="protein sequence ID" value="KTB41673.1"/>
    <property type="molecule type" value="Genomic_DNA"/>
</dbReference>
<dbReference type="PANTHER" id="PTHR47338:SF5">
    <property type="entry name" value="ZN(II)2CYS6 TRANSCRIPTION FACTOR (EUROFUNG)"/>
    <property type="match status" value="1"/>
</dbReference>
<keyword evidence="7" id="KW-0472">Membrane</keyword>
<evidence type="ECO:0000256" key="4">
    <source>
        <dbReference type="ARBA" id="ARBA00023163"/>
    </source>
</evidence>
<proteinExistence type="predicted"/>
<feature type="region of interest" description="Disordered" evidence="6">
    <location>
        <begin position="1118"/>
        <end position="1152"/>
    </location>
</feature>
<dbReference type="GO" id="GO:0006351">
    <property type="term" value="P:DNA-templated transcription"/>
    <property type="evidence" value="ECO:0007669"/>
    <property type="project" value="InterPro"/>
</dbReference>
<feature type="domain" description="DUF6533" evidence="9">
    <location>
        <begin position="41"/>
        <end position="82"/>
    </location>
</feature>
<evidence type="ECO:0000256" key="7">
    <source>
        <dbReference type="SAM" id="Phobius"/>
    </source>
</evidence>
<keyword evidence="3" id="KW-0805">Transcription regulation</keyword>
<dbReference type="InterPro" id="IPR050815">
    <property type="entry name" value="TF_fung"/>
</dbReference>
<feature type="region of interest" description="Disordered" evidence="6">
    <location>
        <begin position="516"/>
        <end position="539"/>
    </location>
</feature>
<feature type="transmembrane region" description="Helical" evidence="7">
    <location>
        <begin position="136"/>
        <end position="156"/>
    </location>
</feature>
<feature type="region of interest" description="Disordered" evidence="6">
    <location>
        <begin position="282"/>
        <end position="303"/>
    </location>
</feature>